<dbReference type="AlphaFoldDB" id="A0A3R8LQL3"/>
<dbReference type="SUPFAM" id="SSF69118">
    <property type="entry name" value="AhpD-like"/>
    <property type="match status" value="1"/>
</dbReference>
<dbReference type="EMBL" id="RRUE01000002">
    <property type="protein sequence ID" value="RRN44526.1"/>
    <property type="molecule type" value="Genomic_DNA"/>
</dbReference>
<dbReference type="PANTHER" id="PTHR34846:SF5">
    <property type="entry name" value="CARBOXYMUCONOLACTONE DECARBOXYLASE-LIKE DOMAIN-CONTAINING PROTEIN"/>
    <property type="match status" value="1"/>
</dbReference>
<dbReference type="Pfam" id="PF02627">
    <property type="entry name" value="CMD"/>
    <property type="match status" value="1"/>
</dbReference>
<dbReference type="InterPro" id="IPR029032">
    <property type="entry name" value="AhpD-like"/>
</dbReference>
<feature type="region of interest" description="Disordered" evidence="1">
    <location>
        <begin position="1"/>
        <end position="21"/>
    </location>
</feature>
<comment type="caution">
    <text evidence="3">The sequence shown here is derived from an EMBL/GenBank/DDBJ whole genome shotgun (WGS) entry which is preliminary data.</text>
</comment>
<dbReference type="GO" id="GO:0051920">
    <property type="term" value="F:peroxiredoxin activity"/>
    <property type="evidence" value="ECO:0007669"/>
    <property type="project" value="InterPro"/>
</dbReference>
<name>A0A3R8LQL3_9BURK</name>
<evidence type="ECO:0000313" key="3">
    <source>
        <dbReference type="EMBL" id="RRN44526.1"/>
    </source>
</evidence>
<feature type="domain" description="Carboxymuconolactone decarboxylase-like" evidence="2">
    <location>
        <begin position="149"/>
        <end position="214"/>
    </location>
</feature>
<accession>A0A3R8LQL3</accession>
<dbReference type="PANTHER" id="PTHR34846">
    <property type="entry name" value="4-CARBOXYMUCONOLACTONE DECARBOXYLASE FAMILY PROTEIN (AFU_ORTHOLOGUE AFUA_6G11590)"/>
    <property type="match status" value="1"/>
</dbReference>
<dbReference type="Gene3D" id="1.20.1290.10">
    <property type="entry name" value="AhpD-like"/>
    <property type="match status" value="1"/>
</dbReference>
<dbReference type="InterPro" id="IPR003779">
    <property type="entry name" value="CMD-like"/>
</dbReference>
<evidence type="ECO:0000259" key="2">
    <source>
        <dbReference type="Pfam" id="PF02627"/>
    </source>
</evidence>
<protein>
    <submittedName>
        <fullName evidence="3">Carboxymuconolactone decarboxylase family protein</fullName>
    </submittedName>
</protein>
<keyword evidence="4" id="KW-1185">Reference proteome</keyword>
<sequence length="273" mass="30867">MRCMHRLSAQPPGKHGHSNRNIQCLATGQDGYRRHGHGAQPCHAVLLHAYRPKFRRSAHPAARHAGSALRISTFHPANAGLSGIKEILARMRFDTPAPSWSPLLRIASWITKRQYGKTIAPMRVIYSRKPSLLKIAGSIDKFQRSRMRIPDDLRLLIKASASMYNGCAFCQDLALAQALQQRIGPERFKHLSEIDNEAAPFSAAERAALRLVREYATERAVSQRTFENLEQYFTEEQIVDIVIANGFEQMFNAWNIPFEIESDHLASLQQQKG</sequence>
<reference evidence="3 4" key="1">
    <citation type="submission" date="2018-11" db="EMBL/GenBank/DDBJ databases">
        <title>Genome sequencing of Lautropia sp. KCOM 2505 (= ChDC F240).</title>
        <authorList>
            <person name="Kook J.-K."/>
            <person name="Park S.-N."/>
            <person name="Lim Y.K."/>
        </authorList>
    </citation>
    <scope>NUCLEOTIDE SEQUENCE [LARGE SCALE GENOMIC DNA]</scope>
    <source>
        <strain evidence="3 4">KCOM 2505</strain>
    </source>
</reference>
<gene>
    <name evidence="3" type="ORF">EHV23_14685</name>
</gene>
<dbReference type="Proteomes" id="UP000270261">
    <property type="component" value="Unassembled WGS sequence"/>
</dbReference>
<proteinExistence type="predicted"/>
<evidence type="ECO:0000313" key="4">
    <source>
        <dbReference type="Proteomes" id="UP000270261"/>
    </source>
</evidence>
<organism evidence="3 4">
    <name type="scientific">Lautropia dentalis</name>
    <dbReference type="NCBI Taxonomy" id="2490857"/>
    <lineage>
        <taxon>Bacteria</taxon>
        <taxon>Pseudomonadati</taxon>
        <taxon>Pseudomonadota</taxon>
        <taxon>Betaproteobacteria</taxon>
        <taxon>Burkholderiales</taxon>
        <taxon>Burkholderiaceae</taxon>
        <taxon>Lautropia</taxon>
    </lineage>
</organism>
<evidence type="ECO:0000256" key="1">
    <source>
        <dbReference type="SAM" id="MobiDB-lite"/>
    </source>
</evidence>